<keyword evidence="4" id="KW-0812">Transmembrane</keyword>
<comment type="subcellular location">
    <subcellularLocation>
        <location evidence="1">Membrane</location>
        <topology evidence="1">Single-pass type II membrane protein</topology>
    </subcellularLocation>
</comment>
<evidence type="ECO:0000256" key="4">
    <source>
        <dbReference type="ARBA" id="ARBA00022692"/>
    </source>
</evidence>
<evidence type="ECO:0000256" key="6">
    <source>
        <dbReference type="ARBA" id="ARBA00022989"/>
    </source>
</evidence>
<evidence type="ECO:0000256" key="1">
    <source>
        <dbReference type="ARBA" id="ARBA00004606"/>
    </source>
</evidence>
<reference evidence="9 10" key="1">
    <citation type="submission" date="2024-04" db="EMBL/GenBank/DDBJ databases">
        <title>Tritrichomonas musculus Genome.</title>
        <authorList>
            <person name="Alves-Ferreira E."/>
            <person name="Grigg M."/>
            <person name="Lorenzi H."/>
            <person name="Galac M."/>
        </authorList>
    </citation>
    <scope>NUCLEOTIDE SEQUENCE [LARGE SCALE GENOMIC DNA]</scope>
    <source>
        <strain evidence="9 10">EAF2021</strain>
    </source>
</reference>
<keyword evidence="3" id="KW-0808">Transferase</keyword>
<dbReference type="Pfam" id="PF02434">
    <property type="entry name" value="Fringe"/>
    <property type="match status" value="1"/>
</dbReference>
<organism evidence="9 10">
    <name type="scientific">Tritrichomonas musculus</name>
    <dbReference type="NCBI Taxonomy" id="1915356"/>
    <lineage>
        <taxon>Eukaryota</taxon>
        <taxon>Metamonada</taxon>
        <taxon>Parabasalia</taxon>
        <taxon>Tritrichomonadida</taxon>
        <taxon>Tritrichomonadidae</taxon>
        <taxon>Tritrichomonas</taxon>
    </lineage>
</organism>
<proteinExistence type="predicted"/>
<dbReference type="Gene3D" id="3.90.550.50">
    <property type="match status" value="1"/>
</dbReference>
<keyword evidence="2" id="KW-0328">Glycosyltransferase</keyword>
<evidence type="ECO:0000259" key="8">
    <source>
        <dbReference type="Pfam" id="PF02434"/>
    </source>
</evidence>
<evidence type="ECO:0000256" key="3">
    <source>
        <dbReference type="ARBA" id="ARBA00022679"/>
    </source>
</evidence>
<evidence type="ECO:0000256" key="5">
    <source>
        <dbReference type="ARBA" id="ARBA00022968"/>
    </source>
</evidence>
<evidence type="ECO:0000313" key="9">
    <source>
        <dbReference type="EMBL" id="KAK8883165.1"/>
    </source>
</evidence>
<accession>A0ABR2JWE6</accession>
<comment type="caution">
    <text evidence="9">The sequence shown here is derived from an EMBL/GenBank/DDBJ whole genome shotgun (WGS) entry which is preliminary data.</text>
</comment>
<gene>
    <name evidence="9" type="ORF">M9Y10_045813</name>
</gene>
<feature type="domain" description="Fringe-like glycosyltransferase" evidence="8">
    <location>
        <begin position="6"/>
        <end position="187"/>
    </location>
</feature>
<sequence>MYNKSSIYIVILIQQKHSPRTSFLLKAWGNEFSQIEDSTFSIYTSIREDRSFIDPNLETKYNFHFVQVPQEDIPSYQSFVYLDYKSAREFYENTTHYWYLRTSYDALIHIPNLYKLLNYLNSKYDAKKDVVFKGHHCSTFVHGGSGWLMSRACVKKYLDLENYCMEKYKKDIAADDVNINYFIEKMRFTPEDIHTPTFVGWPVKTFSYDLLINSSFDYSVIKQPCNTKLQICRVNEIVSWHNRQKIDYVNTIGKKIINEAPDDLGLHFYPHVGGEFCRLQKKFTAYI</sequence>
<protein>
    <recommendedName>
        <fullName evidence="8">Fringe-like glycosyltransferase domain-containing protein</fullName>
    </recommendedName>
</protein>
<keyword evidence="5" id="KW-0735">Signal-anchor</keyword>
<dbReference type="InterPro" id="IPR003378">
    <property type="entry name" value="Fringe-like_glycosylTrfase"/>
</dbReference>
<dbReference type="EMBL" id="JAPFFF010000009">
    <property type="protein sequence ID" value="KAK8883165.1"/>
    <property type="molecule type" value="Genomic_DNA"/>
</dbReference>
<evidence type="ECO:0000256" key="7">
    <source>
        <dbReference type="ARBA" id="ARBA00023136"/>
    </source>
</evidence>
<evidence type="ECO:0000256" key="2">
    <source>
        <dbReference type="ARBA" id="ARBA00022676"/>
    </source>
</evidence>
<name>A0ABR2JWE6_9EUKA</name>
<keyword evidence="7" id="KW-0472">Membrane</keyword>
<keyword evidence="10" id="KW-1185">Reference proteome</keyword>
<keyword evidence="6" id="KW-1133">Transmembrane helix</keyword>
<evidence type="ECO:0000313" key="10">
    <source>
        <dbReference type="Proteomes" id="UP001470230"/>
    </source>
</evidence>
<dbReference type="Proteomes" id="UP001470230">
    <property type="component" value="Unassembled WGS sequence"/>
</dbReference>